<organism evidence="1 2">
    <name type="scientific">Hibiscus sabdariffa</name>
    <name type="common">roselle</name>
    <dbReference type="NCBI Taxonomy" id="183260"/>
    <lineage>
        <taxon>Eukaryota</taxon>
        <taxon>Viridiplantae</taxon>
        <taxon>Streptophyta</taxon>
        <taxon>Embryophyta</taxon>
        <taxon>Tracheophyta</taxon>
        <taxon>Spermatophyta</taxon>
        <taxon>Magnoliopsida</taxon>
        <taxon>eudicotyledons</taxon>
        <taxon>Gunneridae</taxon>
        <taxon>Pentapetalae</taxon>
        <taxon>rosids</taxon>
        <taxon>malvids</taxon>
        <taxon>Malvales</taxon>
        <taxon>Malvaceae</taxon>
        <taxon>Malvoideae</taxon>
        <taxon>Hibiscus</taxon>
    </lineage>
</organism>
<name>A0ABR2D8J4_9ROSI</name>
<sequence>MRWLKSECADSYYQVKPECKDVPATRFKIKPGRTLSVRKWLAAFSPNGQLDIRKTLKRIHRGEANSRASKDWFCRDTRWRSLSLCCSNANGFVSSRVLILNPHIELVKCQAKL</sequence>
<comment type="caution">
    <text evidence="1">The sequence shown here is derived from an EMBL/GenBank/DDBJ whole genome shotgun (WGS) entry which is preliminary data.</text>
</comment>
<protein>
    <submittedName>
        <fullName evidence="1">Uncharacterized protein</fullName>
    </submittedName>
</protein>
<reference evidence="1 2" key="1">
    <citation type="journal article" date="2024" name="G3 (Bethesda)">
        <title>Genome assembly of Hibiscus sabdariffa L. provides insights into metabolisms of medicinal natural products.</title>
        <authorList>
            <person name="Kim T."/>
        </authorList>
    </citation>
    <scope>NUCLEOTIDE SEQUENCE [LARGE SCALE GENOMIC DNA]</scope>
    <source>
        <strain evidence="1">TK-2024</strain>
        <tissue evidence="1">Old leaves</tissue>
    </source>
</reference>
<evidence type="ECO:0000313" key="2">
    <source>
        <dbReference type="Proteomes" id="UP001472677"/>
    </source>
</evidence>
<dbReference type="Proteomes" id="UP001472677">
    <property type="component" value="Unassembled WGS sequence"/>
</dbReference>
<dbReference type="EMBL" id="JBBPBM010000034">
    <property type="protein sequence ID" value="KAK8532312.1"/>
    <property type="molecule type" value="Genomic_DNA"/>
</dbReference>
<gene>
    <name evidence="1" type="ORF">V6N12_053756</name>
</gene>
<evidence type="ECO:0000313" key="1">
    <source>
        <dbReference type="EMBL" id="KAK8532312.1"/>
    </source>
</evidence>
<proteinExistence type="predicted"/>
<accession>A0ABR2D8J4</accession>
<keyword evidence="2" id="KW-1185">Reference proteome</keyword>